<dbReference type="InParanoid" id="K1RB05"/>
<name>K1RB05_MAGGI</name>
<dbReference type="HOGENOM" id="CLU_2608325_0_0_1"/>
<reference evidence="1" key="1">
    <citation type="journal article" date="2012" name="Nature">
        <title>The oyster genome reveals stress adaptation and complexity of shell formation.</title>
        <authorList>
            <person name="Zhang G."/>
            <person name="Fang X."/>
            <person name="Guo X."/>
            <person name="Li L."/>
            <person name="Luo R."/>
            <person name="Xu F."/>
            <person name="Yang P."/>
            <person name="Zhang L."/>
            <person name="Wang X."/>
            <person name="Qi H."/>
            <person name="Xiong Z."/>
            <person name="Que H."/>
            <person name="Xie Y."/>
            <person name="Holland P.W."/>
            <person name="Paps J."/>
            <person name="Zhu Y."/>
            <person name="Wu F."/>
            <person name="Chen Y."/>
            <person name="Wang J."/>
            <person name="Peng C."/>
            <person name="Meng J."/>
            <person name="Yang L."/>
            <person name="Liu J."/>
            <person name="Wen B."/>
            <person name="Zhang N."/>
            <person name="Huang Z."/>
            <person name="Zhu Q."/>
            <person name="Feng Y."/>
            <person name="Mount A."/>
            <person name="Hedgecock D."/>
            <person name="Xu Z."/>
            <person name="Liu Y."/>
            <person name="Domazet-Loso T."/>
            <person name="Du Y."/>
            <person name="Sun X."/>
            <person name="Zhang S."/>
            <person name="Liu B."/>
            <person name="Cheng P."/>
            <person name="Jiang X."/>
            <person name="Li J."/>
            <person name="Fan D."/>
            <person name="Wang W."/>
            <person name="Fu W."/>
            <person name="Wang T."/>
            <person name="Wang B."/>
            <person name="Zhang J."/>
            <person name="Peng Z."/>
            <person name="Li Y."/>
            <person name="Li N."/>
            <person name="Wang J."/>
            <person name="Chen M."/>
            <person name="He Y."/>
            <person name="Tan F."/>
            <person name="Song X."/>
            <person name="Zheng Q."/>
            <person name="Huang R."/>
            <person name="Yang H."/>
            <person name="Du X."/>
            <person name="Chen L."/>
            <person name="Yang M."/>
            <person name="Gaffney P.M."/>
            <person name="Wang S."/>
            <person name="Luo L."/>
            <person name="She Z."/>
            <person name="Ming Y."/>
            <person name="Huang W."/>
            <person name="Zhang S."/>
            <person name="Huang B."/>
            <person name="Zhang Y."/>
            <person name="Qu T."/>
            <person name="Ni P."/>
            <person name="Miao G."/>
            <person name="Wang J."/>
            <person name="Wang Q."/>
            <person name="Steinberg C.E."/>
            <person name="Wang H."/>
            <person name="Li N."/>
            <person name="Qian L."/>
            <person name="Zhang G."/>
            <person name="Li Y."/>
            <person name="Yang H."/>
            <person name="Liu X."/>
            <person name="Wang J."/>
            <person name="Yin Y."/>
            <person name="Wang J."/>
        </authorList>
    </citation>
    <scope>NUCLEOTIDE SEQUENCE [LARGE SCALE GENOMIC DNA]</scope>
    <source>
        <strain evidence="1">05x7-T-G4-1.051#20</strain>
    </source>
</reference>
<dbReference type="EMBL" id="JH818113">
    <property type="protein sequence ID" value="EKC40839.1"/>
    <property type="molecule type" value="Genomic_DNA"/>
</dbReference>
<proteinExistence type="predicted"/>
<dbReference type="AlphaFoldDB" id="K1RB05"/>
<sequence length="79" mass="8772">MKTAKPSNKVSRIALANNLGVYQRLVWQTFSKPCIETGITGEVLLGVAVGAITRNAFRDRNIGIKFFERFGGFTQLLKL</sequence>
<accession>K1RB05</accession>
<organism evidence="1">
    <name type="scientific">Magallana gigas</name>
    <name type="common">Pacific oyster</name>
    <name type="synonym">Crassostrea gigas</name>
    <dbReference type="NCBI Taxonomy" id="29159"/>
    <lineage>
        <taxon>Eukaryota</taxon>
        <taxon>Metazoa</taxon>
        <taxon>Spiralia</taxon>
        <taxon>Lophotrochozoa</taxon>
        <taxon>Mollusca</taxon>
        <taxon>Bivalvia</taxon>
        <taxon>Autobranchia</taxon>
        <taxon>Pteriomorphia</taxon>
        <taxon>Ostreida</taxon>
        <taxon>Ostreoidea</taxon>
        <taxon>Ostreidae</taxon>
        <taxon>Magallana</taxon>
    </lineage>
</organism>
<evidence type="ECO:0000313" key="1">
    <source>
        <dbReference type="EMBL" id="EKC40839.1"/>
    </source>
</evidence>
<gene>
    <name evidence="1" type="ORF">CGI_10026526</name>
</gene>
<protein>
    <submittedName>
        <fullName evidence="1">Uncharacterized protein</fullName>
    </submittedName>
</protein>